<dbReference type="InterPro" id="IPR001202">
    <property type="entry name" value="WW_dom"/>
</dbReference>
<dbReference type="EMBL" id="JBBNAE010000004">
    <property type="protein sequence ID" value="KAK9131579.1"/>
    <property type="molecule type" value="Genomic_DNA"/>
</dbReference>
<comment type="caution">
    <text evidence="3">The sequence shown here is derived from an EMBL/GenBank/DDBJ whole genome shotgun (WGS) entry which is preliminary data.</text>
</comment>
<organism evidence="3 4">
    <name type="scientific">Stephania japonica</name>
    <dbReference type="NCBI Taxonomy" id="461633"/>
    <lineage>
        <taxon>Eukaryota</taxon>
        <taxon>Viridiplantae</taxon>
        <taxon>Streptophyta</taxon>
        <taxon>Embryophyta</taxon>
        <taxon>Tracheophyta</taxon>
        <taxon>Spermatophyta</taxon>
        <taxon>Magnoliopsida</taxon>
        <taxon>Ranunculales</taxon>
        <taxon>Menispermaceae</taxon>
        <taxon>Menispermoideae</taxon>
        <taxon>Cissampelideae</taxon>
        <taxon>Stephania</taxon>
    </lineage>
</organism>
<evidence type="ECO:0000259" key="2">
    <source>
        <dbReference type="PROSITE" id="PS50020"/>
    </source>
</evidence>
<protein>
    <recommendedName>
        <fullName evidence="2">WW domain-containing protein</fullName>
    </recommendedName>
</protein>
<dbReference type="Pfam" id="PF00397">
    <property type="entry name" value="WW"/>
    <property type="match status" value="2"/>
</dbReference>
<feature type="compositionally biased region" description="Basic and acidic residues" evidence="1">
    <location>
        <begin position="100"/>
        <end position="121"/>
    </location>
</feature>
<dbReference type="SMART" id="SM00456">
    <property type="entry name" value="WW"/>
    <property type="match status" value="2"/>
</dbReference>
<proteinExistence type="predicted"/>
<feature type="compositionally biased region" description="Polar residues" evidence="1">
    <location>
        <begin position="51"/>
        <end position="63"/>
    </location>
</feature>
<sequence>MGRRKERRLAAMSATGRRVKLDLFAEPSSGDLGGSSRKEVQGDLDQDNAGVLNSPSSSGQCQDNPLLLLGQYSDDDDFTEEANGKNQDSIAEAPLTALNSKEDEPLEGRHGNREDKESEYVVGQKIDKDELKESPQSLAIPDLDGNGIEENGVGSLGDSCKKVDSIAKISDSLTSGMQGDSSSGWKIVIHEESSQYYYWNTETGETSWEAPKALSHVAETASEHDIAPIIEERQNFHSSTSTSCIINEQHALYSNAITDPESARAHLSEAKKKIEVGVEKENTNEEHEDEIQGRNISGGLSGNEQKGGQIPMISDFKETSNNQLMGNEGPDRWGAPDHLVEYGQKLVQKLKELENVQGLPQGNVWFSKYIFEIELRLSDLKSLSVYRASLLPFWTHSENKLRALGSSIDSEISLFCKSANFNEVGNGQFYSCEGESSVRQKLVEDAKMEEKGQVPISHPSPNIDPLEVAHKEDNHRSPSVDANPTHISPSTSPMTHTISGDGLQEVNKSSNPVGLTIEPDSFAVDDMDMDVDMEVDEETTSDLRTPEDPSGVQHSISQGNIQPDSHTMECLEKELSVPPPEDDWIPPPPDNEPVPPPPDEPIASAYPPQQTYSGTALQFHYTDHYNLAYPISNFQYYGPVISGTASAKSSTYAVATSLIANSIEHQPSQYYGTEPSTYHVATPVTVNPAEQVIYYELPNGAAPAGPVINGGGLESSSFLGESGPSVSYAGATGQVGSLRGLAESGGILSTNLMAETDATAVSSKTETKAVTVVQIQSASTINQTTPATVEDNVLASSAPTSAPVASTSAAKNQSKVLRSKKRAVAVAPTLRANKKVSSLVDKWKAAKEELHEDEDDEPGNAYEILERKRQREIEEWRVQQIASGEAKENANFLPLGGDWRERVKRKRAQSASNAGQIPPDESTSEKQRPDLIELAKGLPSGWQAYWDEASKEVYYGNVLTSETKWTRPTK</sequence>
<name>A0AAP0JCJ9_9MAGN</name>
<keyword evidence="4" id="KW-1185">Reference proteome</keyword>
<feature type="region of interest" description="Disordered" evidence="1">
    <location>
        <begin position="280"/>
        <end position="305"/>
    </location>
</feature>
<reference evidence="3 4" key="1">
    <citation type="submission" date="2024-01" db="EMBL/GenBank/DDBJ databases">
        <title>Genome assemblies of Stephania.</title>
        <authorList>
            <person name="Yang L."/>
        </authorList>
    </citation>
    <scope>NUCLEOTIDE SEQUENCE [LARGE SCALE GENOMIC DNA]</scope>
    <source>
        <strain evidence="3">QJT</strain>
        <tissue evidence="3">Leaf</tissue>
    </source>
</reference>
<feature type="compositionally biased region" description="Polar residues" evidence="1">
    <location>
        <begin position="552"/>
        <end position="564"/>
    </location>
</feature>
<feature type="region of interest" description="Disordered" evidence="1">
    <location>
        <begin position="472"/>
        <end position="514"/>
    </location>
</feature>
<accession>A0AAP0JCJ9</accession>
<feature type="region of interest" description="Disordered" evidence="1">
    <location>
        <begin position="535"/>
        <end position="564"/>
    </location>
</feature>
<feature type="region of interest" description="Disordered" evidence="1">
    <location>
        <begin position="21"/>
        <end position="121"/>
    </location>
</feature>
<dbReference type="InterPro" id="IPR036020">
    <property type="entry name" value="WW_dom_sf"/>
</dbReference>
<evidence type="ECO:0000313" key="3">
    <source>
        <dbReference type="EMBL" id="KAK9131579.1"/>
    </source>
</evidence>
<feature type="compositionally biased region" description="Pro residues" evidence="1">
    <location>
        <begin position="585"/>
        <end position="600"/>
    </location>
</feature>
<feature type="compositionally biased region" description="Polar residues" evidence="1">
    <location>
        <begin position="480"/>
        <end position="498"/>
    </location>
</feature>
<dbReference type="SUPFAM" id="SSF51045">
    <property type="entry name" value="WW domain"/>
    <property type="match status" value="2"/>
</dbReference>
<feature type="region of interest" description="Disordered" evidence="1">
    <location>
        <begin position="903"/>
        <end position="930"/>
    </location>
</feature>
<dbReference type="PANTHER" id="PTHR47852">
    <property type="entry name" value="OS06G0298400 PROTEIN"/>
    <property type="match status" value="1"/>
</dbReference>
<evidence type="ECO:0000313" key="4">
    <source>
        <dbReference type="Proteomes" id="UP001417504"/>
    </source>
</evidence>
<feature type="domain" description="WW" evidence="2">
    <location>
        <begin position="936"/>
        <end position="970"/>
    </location>
</feature>
<dbReference type="Proteomes" id="UP001417504">
    <property type="component" value="Unassembled WGS sequence"/>
</dbReference>
<feature type="domain" description="WW" evidence="2">
    <location>
        <begin position="179"/>
        <end position="213"/>
    </location>
</feature>
<dbReference type="AlphaFoldDB" id="A0AAP0JCJ9"/>
<dbReference type="Gene3D" id="2.20.70.10">
    <property type="match status" value="2"/>
</dbReference>
<evidence type="ECO:0000256" key="1">
    <source>
        <dbReference type="SAM" id="MobiDB-lite"/>
    </source>
</evidence>
<gene>
    <name evidence="3" type="ORF">Sjap_012066</name>
</gene>
<dbReference type="PROSITE" id="PS50020">
    <property type="entry name" value="WW_DOMAIN_2"/>
    <property type="match status" value="2"/>
</dbReference>
<feature type="region of interest" description="Disordered" evidence="1">
    <location>
        <begin position="576"/>
        <end position="606"/>
    </location>
</feature>
<dbReference type="PANTHER" id="PTHR47852:SF2">
    <property type="entry name" value="WW DOMAIN-CONTAINING PROTEIN"/>
    <property type="match status" value="1"/>
</dbReference>
<dbReference type="CDD" id="cd00201">
    <property type="entry name" value="WW"/>
    <property type="match status" value="2"/>
</dbReference>